<dbReference type="SUPFAM" id="SSF53448">
    <property type="entry name" value="Nucleotide-diphospho-sugar transferases"/>
    <property type="match status" value="1"/>
</dbReference>
<dbReference type="GO" id="GO:0016758">
    <property type="term" value="F:hexosyltransferase activity"/>
    <property type="evidence" value="ECO:0007669"/>
    <property type="project" value="UniProtKB-ARBA"/>
</dbReference>
<dbReference type="RefSeq" id="WP_139067135.1">
    <property type="nucleotide sequence ID" value="NZ_CP040812.1"/>
</dbReference>
<dbReference type="EMBL" id="CP040812">
    <property type="protein sequence ID" value="QCY70566.1"/>
    <property type="molecule type" value="Genomic_DNA"/>
</dbReference>
<name>A0A5B7X546_9FLAO</name>
<dbReference type="AlphaFoldDB" id="A0A5B7X546"/>
<dbReference type="InterPro" id="IPR001173">
    <property type="entry name" value="Glyco_trans_2-like"/>
</dbReference>
<keyword evidence="3" id="KW-1185">Reference proteome</keyword>
<dbReference type="OrthoDB" id="199095at2"/>
<gene>
    <name evidence="2" type="ORF">FHG64_14805</name>
</gene>
<accession>A0A5B7X546</accession>
<dbReference type="Gene3D" id="3.90.550.10">
    <property type="entry name" value="Spore Coat Polysaccharide Biosynthesis Protein SpsA, Chain A"/>
    <property type="match status" value="1"/>
</dbReference>
<evidence type="ECO:0000259" key="1">
    <source>
        <dbReference type="Pfam" id="PF00535"/>
    </source>
</evidence>
<evidence type="ECO:0000313" key="3">
    <source>
        <dbReference type="Proteomes" id="UP000309016"/>
    </source>
</evidence>
<sequence>MTDNCVSVFMLTYNQEDFIAQAIDGVLMQETNFKYELVIGEDFSTDRTRAICEEYAAVNLEKIKLLPSNKNLGLINNFIRTYKECDGKYVAICDGDDYWTDPFKLQNQVDFLEKNFDYSLVFTSFKFLFTDGRFVIKGYEDQRAITGFENLIFQNYICSATALFKNKLAPDDFPVWIDQCPYGDWPLYLWTTRKGEKIKYLSDVTAVYRREIGVSEKMKTVPCKVAKENMEILKYLKKDIHFAAHDRVISKSLKIHRFSYLGCLLREKRFAQLLPISSKLILTSPIRVVKLYLYILKRKLMNPKK</sequence>
<keyword evidence="2" id="KW-0808">Transferase</keyword>
<dbReference type="PANTHER" id="PTHR22916">
    <property type="entry name" value="GLYCOSYLTRANSFERASE"/>
    <property type="match status" value="1"/>
</dbReference>
<dbReference type="Pfam" id="PF00535">
    <property type="entry name" value="Glycos_transf_2"/>
    <property type="match status" value="1"/>
</dbReference>
<protein>
    <submittedName>
        <fullName evidence="2">Glycosyltransferase</fullName>
    </submittedName>
</protein>
<evidence type="ECO:0000313" key="2">
    <source>
        <dbReference type="EMBL" id="QCY70566.1"/>
    </source>
</evidence>
<feature type="domain" description="Glycosyltransferase 2-like" evidence="1">
    <location>
        <begin position="7"/>
        <end position="124"/>
    </location>
</feature>
<proteinExistence type="predicted"/>
<reference evidence="2 3" key="1">
    <citation type="submission" date="2019-06" db="EMBL/GenBank/DDBJ databases">
        <title>Complete genome sequence of Antarcticibacterium flavum KCTC 52984T from an Antarctic marine sediment.</title>
        <authorList>
            <person name="Lee Y.M."/>
            <person name="Shin S.C."/>
        </authorList>
    </citation>
    <scope>NUCLEOTIDE SEQUENCE [LARGE SCALE GENOMIC DNA]</scope>
    <source>
        <strain evidence="2 3">KCTC 52984</strain>
    </source>
</reference>
<dbReference type="PANTHER" id="PTHR22916:SF3">
    <property type="entry name" value="UDP-GLCNAC:BETAGAL BETA-1,3-N-ACETYLGLUCOSAMINYLTRANSFERASE-LIKE PROTEIN 1"/>
    <property type="match status" value="1"/>
</dbReference>
<organism evidence="2 3">
    <name type="scientific">Antarcticibacterium flavum</name>
    <dbReference type="NCBI Taxonomy" id="2058175"/>
    <lineage>
        <taxon>Bacteria</taxon>
        <taxon>Pseudomonadati</taxon>
        <taxon>Bacteroidota</taxon>
        <taxon>Flavobacteriia</taxon>
        <taxon>Flavobacteriales</taxon>
        <taxon>Flavobacteriaceae</taxon>
        <taxon>Antarcticibacterium</taxon>
    </lineage>
</organism>
<dbReference type="KEGG" id="afla:FHG64_14805"/>
<dbReference type="InterPro" id="IPR029044">
    <property type="entry name" value="Nucleotide-diphossugar_trans"/>
</dbReference>
<dbReference type="Proteomes" id="UP000309016">
    <property type="component" value="Chromosome"/>
</dbReference>